<dbReference type="RefSeq" id="WP_377602281.1">
    <property type="nucleotide sequence ID" value="NZ_JBHUME010000007.1"/>
</dbReference>
<dbReference type="EMBL" id="JBHUME010000007">
    <property type="protein sequence ID" value="MFD2612599.1"/>
    <property type="molecule type" value="Genomic_DNA"/>
</dbReference>
<feature type="transmembrane region" description="Helical" evidence="1">
    <location>
        <begin position="53"/>
        <end position="71"/>
    </location>
</feature>
<feature type="transmembrane region" description="Helical" evidence="1">
    <location>
        <begin position="20"/>
        <end position="41"/>
    </location>
</feature>
<evidence type="ECO:0000256" key="1">
    <source>
        <dbReference type="SAM" id="Phobius"/>
    </source>
</evidence>
<keyword evidence="1" id="KW-0472">Membrane</keyword>
<protein>
    <submittedName>
        <fullName evidence="2">TIGR04086 family membrane protein</fullName>
    </submittedName>
</protein>
<proteinExistence type="predicted"/>
<evidence type="ECO:0000313" key="3">
    <source>
        <dbReference type="Proteomes" id="UP001597541"/>
    </source>
</evidence>
<dbReference type="NCBIfam" id="TIGR04086">
    <property type="entry name" value="TIGR04086_membr"/>
    <property type="match status" value="1"/>
</dbReference>
<comment type="caution">
    <text evidence="2">The sequence shown here is derived from an EMBL/GenBank/DDBJ whole genome shotgun (WGS) entry which is preliminary data.</text>
</comment>
<organism evidence="2 3">
    <name type="scientific">Paenibacillus gansuensis</name>
    <dbReference type="NCBI Taxonomy" id="306542"/>
    <lineage>
        <taxon>Bacteria</taxon>
        <taxon>Bacillati</taxon>
        <taxon>Bacillota</taxon>
        <taxon>Bacilli</taxon>
        <taxon>Bacillales</taxon>
        <taxon>Paenibacillaceae</taxon>
        <taxon>Paenibacillus</taxon>
    </lineage>
</organism>
<feature type="transmembrane region" description="Helical" evidence="1">
    <location>
        <begin position="78"/>
        <end position="101"/>
    </location>
</feature>
<accession>A0ABW5PCJ5</accession>
<reference evidence="3" key="1">
    <citation type="journal article" date="2019" name="Int. J. Syst. Evol. Microbiol.">
        <title>The Global Catalogue of Microorganisms (GCM) 10K type strain sequencing project: providing services to taxonomists for standard genome sequencing and annotation.</title>
        <authorList>
            <consortium name="The Broad Institute Genomics Platform"/>
            <consortium name="The Broad Institute Genome Sequencing Center for Infectious Disease"/>
            <person name="Wu L."/>
            <person name="Ma J."/>
        </authorList>
    </citation>
    <scope>NUCLEOTIDE SEQUENCE [LARGE SCALE GENOMIC DNA]</scope>
    <source>
        <strain evidence="3">KCTC 3950</strain>
    </source>
</reference>
<dbReference type="Proteomes" id="UP001597541">
    <property type="component" value="Unassembled WGS sequence"/>
</dbReference>
<evidence type="ECO:0000313" key="2">
    <source>
        <dbReference type="EMBL" id="MFD2612599.1"/>
    </source>
</evidence>
<dbReference type="Pfam" id="PF12670">
    <property type="entry name" value="DUF3792"/>
    <property type="match status" value="1"/>
</dbReference>
<keyword evidence="1" id="KW-0812">Transmembrane</keyword>
<name>A0ABW5PCJ5_9BACL</name>
<sequence length="132" mass="13900">MNVLNPISKVSQVRITSPLLSGFVTGLLWLTAGTVLLSLVLTYTGMKEESLPSYIYTLHGIAILFGGLSAGRKSRQKGWYYGGLTGLMYGLFIFIVGFLGFDAGVTLSTLVSTAASFAAGAVGGMLGVNLRK</sequence>
<feature type="transmembrane region" description="Helical" evidence="1">
    <location>
        <begin position="107"/>
        <end position="128"/>
    </location>
</feature>
<dbReference type="InterPro" id="IPR023804">
    <property type="entry name" value="DUF3792_TM"/>
</dbReference>
<gene>
    <name evidence="2" type="ORF">ACFSUF_09210</name>
</gene>
<keyword evidence="1" id="KW-1133">Transmembrane helix</keyword>
<keyword evidence="3" id="KW-1185">Reference proteome</keyword>